<evidence type="ECO:0000256" key="3">
    <source>
        <dbReference type="ARBA" id="ARBA00023002"/>
    </source>
</evidence>
<organism evidence="7 8">
    <name type="scientific">Thermodesulforhabdus norvegica</name>
    <dbReference type="NCBI Taxonomy" id="39841"/>
    <lineage>
        <taxon>Bacteria</taxon>
        <taxon>Pseudomonadati</taxon>
        <taxon>Thermodesulfobacteriota</taxon>
        <taxon>Syntrophobacteria</taxon>
        <taxon>Syntrophobacterales</taxon>
        <taxon>Thermodesulforhabdaceae</taxon>
        <taxon>Thermodesulforhabdus</taxon>
    </lineage>
</organism>
<dbReference type="Gene3D" id="1.10.1060.10">
    <property type="entry name" value="Alpha-helical ferredoxin"/>
    <property type="match status" value="2"/>
</dbReference>
<dbReference type="STRING" id="39841.SAMN05660836_02489"/>
<dbReference type="PANTHER" id="PTHR43255">
    <property type="entry name" value="IRON-SULFUR-BINDING OXIDOREDUCTASE FADF-RELATED-RELATED"/>
    <property type="match status" value="1"/>
</dbReference>
<dbReference type="PROSITE" id="PS51379">
    <property type="entry name" value="4FE4S_FER_2"/>
    <property type="match status" value="1"/>
</dbReference>
<dbReference type="OrthoDB" id="5410318at2"/>
<keyword evidence="8" id="KW-1185">Reference proteome</keyword>
<keyword evidence="4" id="KW-0408">Iron</keyword>
<dbReference type="SUPFAM" id="SSF46548">
    <property type="entry name" value="alpha-helical ferredoxin"/>
    <property type="match status" value="2"/>
</dbReference>
<dbReference type="InterPro" id="IPR017896">
    <property type="entry name" value="4Fe4S_Fe-S-bd"/>
</dbReference>
<evidence type="ECO:0000256" key="5">
    <source>
        <dbReference type="ARBA" id="ARBA00023014"/>
    </source>
</evidence>
<keyword evidence="2" id="KW-0479">Metal-binding</keyword>
<keyword evidence="1" id="KW-0004">4Fe-4S</keyword>
<dbReference type="GO" id="GO:0051539">
    <property type="term" value="F:4 iron, 4 sulfur cluster binding"/>
    <property type="evidence" value="ECO:0007669"/>
    <property type="project" value="UniProtKB-KW"/>
</dbReference>
<feature type="domain" description="4Fe-4S ferredoxin-type" evidence="6">
    <location>
        <begin position="44"/>
        <end position="75"/>
    </location>
</feature>
<name>A0A1I4VXC5_9BACT</name>
<reference evidence="8" key="1">
    <citation type="submission" date="2016-10" db="EMBL/GenBank/DDBJ databases">
        <authorList>
            <person name="Varghese N."/>
            <person name="Submissions S."/>
        </authorList>
    </citation>
    <scope>NUCLEOTIDE SEQUENCE [LARGE SCALE GENOMIC DNA]</scope>
    <source>
        <strain evidence="8">DSM 9990</strain>
    </source>
</reference>
<evidence type="ECO:0000313" key="7">
    <source>
        <dbReference type="EMBL" id="SFN05656.1"/>
    </source>
</evidence>
<dbReference type="PANTHER" id="PTHR43255:SF1">
    <property type="entry name" value="IRON-SULFUR-BINDING OXIDOREDUCTASE FADF-RELATED"/>
    <property type="match status" value="1"/>
</dbReference>
<keyword evidence="3" id="KW-0560">Oxidoreductase</keyword>
<dbReference type="RefSeq" id="WP_093396224.1">
    <property type="nucleotide sequence ID" value="NZ_FOUU01000012.1"/>
</dbReference>
<dbReference type="EMBL" id="FOUU01000012">
    <property type="protein sequence ID" value="SFN05656.1"/>
    <property type="molecule type" value="Genomic_DNA"/>
</dbReference>
<dbReference type="GO" id="GO:0005886">
    <property type="term" value="C:plasma membrane"/>
    <property type="evidence" value="ECO:0007669"/>
    <property type="project" value="TreeGrafter"/>
</dbReference>
<evidence type="ECO:0000259" key="6">
    <source>
        <dbReference type="PROSITE" id="PS51379"/>
    </source>
</evidence>
<dbReference type="Pfam" id="PF13183">
    <property type="entry name" value="Fer4_8"/>
    <property type="match status" value="2"/>
</dbReference>
<evidence type="ECO:0000256" key="1">
    <source>
        <dbReference type="ARBA" id="ARBA00022485"/>
    </source>
</evidence>
<dbReference type="GO" id="GO:0016491">
    <property type="term" value="F:oxidoreductase activity"/>
    <property type="evidence" value="ECO:0007669"/>
    <property type="project" value="UniProtKB-KW"/>
</dbReference>
<dbReference type="GO" id="GO:0046872">
    <property type="term" value="F:metal ion binding"/>
    <property type="evidence" value="ECO:0007669"/>
    <property type="project" value="UniProtKB-KW"/>
</dbReference>
<dbReference type="Proteomes" id="UP000199611">
    <property type="component" value="Unassembled WGS sequence"/>
</dbReference>
<dbReference type="InterPro" id="IPR017900">
    <property type="entry name" value="4Fe4S_Fe_S_CS"/>
</dbReference>
<dbReference type="AlphaFoldDB" id="A0A1I4VXC5"/>
<protein>
    <submittedName>
        <fullName evidence="7">4Fe-4S dicluster domain-containing protein</fullName>
    </submittedName>
</protein>
<dbReference type="InterPro" id="IPR009051">
    <property type="entry name" value="Helical_ferredxn"/>
</dbReference>
<sequence>MEKFSYPNRCFTCAGCDADCPISLRTGALKPRSLVRLHVLGMTEALLRDPSIWYCIQCERCARTCPMNVKPSAVIRSARNKALSEGIVNPKFPEMLRQLRRRLQIARRQAAQDIFYRRIPVDPAQIWQEAETLQFRGNGLPVTVSTGTRLQSLKPHKRYMGNSTAVSSCWTCGSCSNACPVSENSDLFSPMFIIRTVNIGQDTLTARSGECWLCVACERCIDACPQGVKGAWVIRSVQDIALRNGEIPPQSYEIWRNVDSRLHSLFVDAVRAGLLSAGGND</sequence>
<dbReference type="InterPro" id="IPR051460">
    <property type="entry name" value="HdrC_iron-sulfur_subunit"/>
</dbReference>
<evidence type="ECO:0000256" key="2">
    <source>
        <dbReference type="ARBA" id="ARBA00022723"/>
    </source>
</evidence>
<evidence type="ECO:0000313" key="8">
    <source>
        <dbReference type="Proteomes" id="UP000199611"/>
    </source>
</evidence>
<dbReference type="PROSITE" id="PS00198">
    <property type="entry name" value="4FE4S_FER_1"/>
    <property type="match status" value="2"/>
</dbReference>
<evidence type="ECO:0000256" key="4">
    <source>
        <dbReference type="ARBA" id="ARBA00023004"/>
    </source>
</evidence>
<keyword evidence="5" id="KW-0411">Iron-sulfur</keyword>
<accession>A0A1I4VXC5</accession>
<gene>
    <name evidence="7" type="ORF">SAMN05660836_02489</name>
</gene>
<proteinExistence type="predicted"/>